<feature type="region of interest" description="Disordered" evidence="1">
    <location>
        <begin position="1"/>
        <end position="87"/>
    </location>
</feature>
<dbReference type="Proteomes" id="UP000182690">
    <property type="component" value="Unassembled WGS sequence"/>
</dbReference>
<evidence type="ECO:0008006" key="4">
    <source>
        <dbReference type="Google" id="ProtNLM"/>
    </source>
</evidence>
<reference evidence="2 3" key="1">
    <citation type="submission" date="2016-10" db="EMBL/GenBank/DDBJ databases">
        <authorList>
            <person name="de Groot N.N."/>
        </authorList>
    </citation>
    <scope>NUCLEOTIDE SEQUENCE [LARGE SCALE GENOMIC DNA]</scope>
    <source>
        <strain evidence="2 3">DSM 22788</strain>
    </source>
</reference>
<dbReference type="RefSeq" id="WP_010155730.1">
    <property type="nucleotide sequence ID" value="NZ_FNKB01000001.1"/>
</dbReference>
<organism evidence="2 3">
    <name type="scientific">Leucobacter chromiiresistens</name>
    <dbReference type="NCBI Taxonomy" id="1079994"/>
    <lineage>
        <taxon>Bacteria</taxon>
        <taxon>Bacillati</taxon>
        <taxon>Actinomycetota</taxon>
        <taxon>Actinomycetes</taxon>
        <taxon>Micrococcales</taxon>
        <taxon>Microbacteriaceae</taxon>
        <taxon>Leucobacter</taxon>
    </lineage>
</organism>
<dbReference type="OrthoDB" id="5007698at2"/>
<name>A0A1H0Y464_9MICO</name>
<dbReference type="AlphaFoldDB" id="A0A1H0Y464"/>
<accession>A0A1H0Y464</accession>
<evidence type="ECO:0000313" key="2">
    <source>
        <dbReference type="EMBL" id="SDQ09959.1"/>
    </source>
</evidence>
<dbReference type="InterPro" id="IPR018691">
    <property type="entry name" value="DUF2188"/>
</dbReference>
<feature type="compositionally biased region" description="Polar residues" evidence="1">
    <location>
        <begin position="1"/>
        <end position="15"/>
    </location>
</feature>
<evidence type="ECO:0000313" key="3">
    <source>
        <dbReference type="Proteomes" id="UP000182690"/>
    </source>
</evidence>
<dbReference type="EMBL" id="FNKB01000001">
    <property type="protein sequence ID" value="SDQ09959.1"/>
    <property type="molecule type" value="Genomic_DNA"/>
</dbReference>
<evidence type="ECO:0000256" key="1">
    <source>
        <dbReference type="SAM" id="MobiDB-lite"/>
    </source>
</evidence>
<sequence length="87" mass="9577">MSQSTVTTKSKNGQWVNEVADAPHLSRSYRDRDEAVQAGRELAAEHHLEHRIEESAPTGAITDPDPASQREAEFPSPDPQAPRSDQS</sequence>
<gene>
    <name evidence="2" type="ORF">SAMN04488565_0505</name>
</gene>
<protein>
    <recommendedName>
        <fullName evidence="4">DUF2188 domain-containing protein</fullName>
    </recommendedName>
</protein>
<proteinExistence type="predicted"/>
<dbReference type="Pfam" id="PF09954">
    <property type="entry name" value="DUF2188"/>
    <property type="match status" value="1"/>
</dbReference>
<feature type="compositionally biased region" description="Basic and acidic residues" evidence="1">
    <location>
        <begin position="42"/>
        <end position="54"/>
    </location>
</feature>